<evidence type="ECO:0000313" key="3">
    <source>
        <dbReference type="Proteomes" id="UP001595904"/>
    </source>
</evidence>
<dbReference type="EMBL" id="JBHSDU010000003">
    <property type="protein sequence ID" value="MFC4310585.1"/>
    <property type="molecule type" value="Genomic_DNA"/>
</dbReference>
<proteinExistence type="predicted"/>
<organism evidence="2 3">
    <name type="scientific">Steroidobacter flavus</name>
    <dbReference type="NCBI Taxonomy" id="1842136"/>
    <lineage>
        <taxon>Bacteria</taxon>
        <taxon>Pseudomonadati</taxon>
        <taxon>Pseudomonadota</taxon>
        <taxon>Gammaproteobacteria</taxon>
        <taxon>Steroidobacterales</taxon>
        <taxon>Steroidobacteraceae</taxon>
        <taxon>Steroidobacter</taxon>
    </lineage>
</organism>
<evidence type="ECO:0000313" key="2">
    <source>
        <dbReference type="EMBL" id="MFC4310585.1"/>
    </source>
</evidence>
<dbReference type="Gene3D" id="3.30.1330.40">
    <property type="entry name" value="RutC-like"/>
    <property type="match status" value="1"/>
</dbReference>
<feature type="domain" description="Chorismatase FkbO/Hyg5-like N-terminal" evidence="1">
    <location>
        <begin position="81"/>
        <end position="210"/>
    </location>
</feature>
<accession>A0ABV8ST88</accession>
<dbReference type="RefSeq" id="WP_380598183.1">
    <property type="nucleotide sequence ID" value="NZ_JBHSDU010000003.1"/>
</dbReference>
<comment type="caution">
    <text evidence="2">The sequence shown here is derived from an EMBL/GenBank/DDBJ whole genome shotgun (WGS) entry which is preliminary data.</text>
</comment>
<dbReference type="InterPro" id="IPR035959">
    <property type="entry name" value="RutC-like_sf"/>
</dbReference>
<sequence>MRSSSGEQPAQSLPATALRVAYHPLDRLGELPAGVLATIRFGARLRSEAKAAGTGQPAGLTIDVGLEPLHAANSAPTPGAELWFATGPVHTGQWSDGAGSPPCQVRYAHDGHYLFAVVELDEREHGGILLTAERAYAAIRRFQQQSGFPHLLRMWNYMDAINEGSGDLERYRQFNVGRGRGLGEVSQSYPSATAIGKHHSDHILQVFWLAGTVAGQSLENPRQVSAYHYPRVHGPVSPVFARALIAPDDTLLISGTASIVGHHSQHHDDAMEQLEETIRNLSSFAPHVRRPRSANRGDLLKVYVRDPALTPRIAERLRQLYPTSEILFVAADVCRRELLLEIEAISLSPQGS</sequence>
<dbReference type="Pfam" id="PF21168">
    <property type="entry name" value="FkbO_Hyg5-like_N"/>
    <property type="match status" value="1"/>
</dbReference>
<dbReference type="InterPro" id="IPR049368">
    <property type="entry name" value="FkbO_Hyg5-like_N"/>
</dbReference>
<evidence type="ECO:0000259" key="1">
    <source>
        <dbReference type="Pfam" id="PF21168"/>
    </source>
</evidence>
<dbReference type="Proteomes" id="UP001595904">
    <property type="component" value="Unassembled WGS sequence"/>
</dbReference>
<reference evidence="3" key="1">
    <citation type="journal article" date="2019" name="Int. J. Syst. Evol. Microbiol.">
        <title>The Global Catalogue of Microorganisms (GCM) 10K type strain sequencing project: providing services to taxonomists for standard genome sequencing and annotation.</title>
        <authorList>
            <consortium name="The Broad Institute Genomics Platform"/>
            <consortium name="The Broad Institute Genome Sequencing Center for Infectious Disease"/>
            <person name="Wu L."/>
            <person name="Ma J."/>
        </authorList>
    </citation>
    <scope>NUCLEOTIDE SEQUENCE [LARGE SCALE GENOMIC DNA]</scope>
    <source>
        <strain evidence="3">CGMCC 1.10759</strain>
    </source>
</reference>
<gene>
    <name evidence="2" type="ORF">ACFPN2_15950</name>
</gene>
<keyword evidence="3" id="KW-1185">Reference proteome</keyword>
<dbReference type="SUPFAM" id="SSF55298">
    <property type="entry name" value="YjgF-like"/>
    <property type="match status" value="1"/>
</dbReference>
<protein>
    <submittedName>
        <fullName evidence="2">Pteridine-dependent deoxygenase</fullName>
    </submittedName>
</protein>
<name>A0ABV8ST88_9GAMM</name>